<proteinExistence type="predicted"/>
<sequence>MNKDVLSFLGKWFVFSLLLYVVHYYILFQIASENEYYFPLWSIYLFNSVLAFIVYFFVKRQFEKASEKTYQTFLILTMVKMGLAIVFLLPLFTGKSEYPKTETINFFIPYFLFLAFEIFSLNKFFQAPKTK</sequence>
<evidence type="ECO:0000256" key="1">
    <source>
        <dbReference type="SAM" id="Phobius"/>
    </source>
</evidence>
<keyword evidence="1" id="KW-1133">Transmembrane helix</keyword>
<accession>A0A9X1FMD1</accession>
<gene>
    <name evidence="2" type="ORF">KXJ69_03855</name>
</gene>
<feature type="transmembrane region" description="Helical" evidence="1">
    <location>
        <begin position="36"/>
        <end position="58"/>
    </location>
</feature>
<dbReference type="EMBL" id="JAHWDP010000001">
    <property type="protein sequence ID" value="MBW2937225.1"/>
    <property type="molecule type" value="Genomic_DNA"/>
</dbReference>
<protein>
    <submittedName>
        <fullName evidence="2">Uncharacterized protein</fullName>
    </submittedName>
</protein>
<feature type="transmembrane region" description="Helical" evidence="1">
    <location>
        <begin position="70"/>
        <end position="92"/>
    </location>
</feature>
<dbReference type="Proteomes" id="UP001138686">
    <property type="component" value="Unassembled WGS sequence"/>
</dbReference>
<evidence type="ECO:0000313" key="2">
    <source>
        <dbReference type="EMBL" id="MBW2937225.1"/>
    </source>
</evidence>
<organism evidence="2 3">
    <name type="scientific">Halomarinibacterium sedimenti</name>
    <dbReference type="NCBI Taxonomy" id="2857106"/>
    <lineage>
        <taxon>Bacteria</taxon>
        <taxon>Pseudomonadati</taxon>
        <taxon>Bacteroidota</taxon>
        <taxon>Flavobacteriia</taxon>
        <taxon>Flavobacteriales</taxon>
        <taxon>Flavobacteriaceae</taxon>
        <taxon>Halomarinibacterium</taxon>
    </lineage>
</organism>
<dbReference type="AlphaFoldDB" id="A0A9X1FMD1"/>
<name>A0A9X1FMD1_9FLAO</name>
<feature type="transmembrane region" description="Helical" evidence="1">
    <location>
        <begin position="104"/>
        <end position="125"/>
    </location>
</feature>
<feature type="transmembrane region" description="Helical" evidence="1">
    <location>
        <begin position="12"/>
        <end position="30"/>
    </location>
</feature>
<reference evidence="2" key="1">
    <citation type="submission" date="2021-07" db="EMBL/GenBank/DDBJ databases">
        <title>Aureisphaera sp. CAU 1614 isolated from sea sediment.</title>
        <authorList>
            <person name="Kim W."/>
        </authorList>
    </citation>
    <scope>NUCLEOTIDE SEQUENCE</scope>
    <source>
        <strain evidence="2">CAU 1614</strain>
    </source>
</reference>
<evidence type="ECO:0000313" key="3">
    <source>
        <dbReference type="Proteomes" id="UP001138686"/>
    </source>
</evidence>
<keyword evidence="1" id="KW-0472">Membrane</keyword>
<keyword evidence="3" id="KW-1185">Reference proteome</keyword>
<keyword evidence="1" id="KW-0812">Transmembrane</keyword>
<comment type="caution">
    <text evidence="2">The sequence shown here is derived from an EMBL/GenBank/DDBJ whole genome shotgun (WGS) entry which is preliminary data.</text>
</comment>
<dbReference type="RefSeq" id="WP_219051462.1">
    <property type="nucleotide sequence ID" value="NZ_JAHWDP010000001.1"/>
</dbReference>